<dbReference type="AlphaFoldDB" id="A0A4V6KQZ2"/>
<reference evidence="1" key="1">
    <citation type="submission" date="2019-05" db="EMBL/GenBank/DDBJ databases">
        <authorList>
            <consortium name="Pathogen Informatics"/>
        </authorList>
    </citation>
    <scope>NUCLEOTIDE SEQUENCE [LARGE SCALE GENOMIC DNA]</scope>
    <source>
        <strain evidence="1">NCTC12965</strain>
    </source>
</reference>
<dbReference type="EMBL" id="CABEEZ010000097">
    <property type="protein sequence ID" value="VTR40878.1"/>
    <property type="molecule type" value="Genomic_DNA"/>
</dbReference>
<organism evidence="1">
    <name type="scientific">Serratia fonticola</name>
    <dbReference type="NCBI Taxonomy" id="47917"/>
    <lineage>
        <taxon>Bacteria</taxon>
        <taxon>Pseudomonadati</taxon>
        <taxon>Pseudomonadota</taxon>
        <taxon>Gammaproteobacteria</taxon>
        <taxon>Enterobacterales</taxon>
        <taxon>Yersiniaceae</taxon>
        <taxon>Serratia</taxon>
    </lineage>
</organism>
<protein>
    <submittedName>
        <fullName evidence="1">Uncharacterized protein</fullName>
    </submittedName>
</protein>
<proteinExistence type="predicted"/>
<sequence length="38" mass="4368">MPLLLFNLNYASRMLRPNMFIPNKSPTLTPLLFPSESC</sequence>
<gene>
    <name evidence="1" type="ORF">NCTC12965_04570</name>
</gene>
<accession>A0A4V6KQZ2</accession>
<name>A0A4V6KQZ2_SERFO</name>
<evidence type="ECO:0000313" key="1">
    <source>
        <dbReference type="EMBL" id="VTR40878.1"/>
    </source>
</evidence>